<comment type="caution">
    <text evidence="2">The sequence shown here is derived from an EMBL/GenBank/DDBJ whole genome shotgun (WGS) entry which is preliminary data.</text>
</comment>
<dbReference type="AlphaFoldDB" id="A0A3S4ZQW8"/>
<keyword evidence="3" id="KW-1185">Reference proteome</keyword>
<protein>
    <submittedName>
        <fullName evidence="2">Uncharacterized protein</fullName>
    </submittedName>
</protein>
<feature type="compositionally biased region" description="Low complexity" evidence="1">
    <location>
        <begin position="12"/>
        <end position="35"/>
    </location>
</feature>
<gene>
    <name evidence="2" type="ORF">PXEA_LOCUS3155</name>
</gene>
<feature type="region of interest" description="Disordered" evidence="1">
    <location>
        <begin position="1"/>
        <end position="52"/>
    </location>
</feature>
<proteinExistence type="predicted"/>
<evidence type="ECO:0000313" key="3">
    <source>
        <dbReference type="Proteomes" id="UP000784294"/>
    </source>
</evidence>
<reference evidence="2" key="1">
    <citation type="submission" date="2018-11" db="EMBL/GenBank/DDBJ databases">
        <authorList>
            <consortium name="Pathogen Informatics"/>
        </authorList>
    </citation>
    <scope>NUCLEOTIDE SEQUENCE</scope>
</reference>
<dbReference type="EMBL" id="CAAALY010007059">
    <property type="protein sequence ID" value="VEL09715.1"/>
    <property type="molecule type" value="Genomic_DNA"/>
</dbReference>
<name>A0A3S4ZQW8_9PLAT</name>
<organism evidence="2 3">
    <name type="scientific">Protopolystoma xenopodis</name>
    <dbReference type="NCBI Taxonomy" id="117903"/>
    <lineage>
        <taxon>Eukaryota</taxon>
        <taxon>Metazoa</taxon>
        <taxon>Spiralia</taxon>
        <taxon>Lophotrochozoa</taxon>
        <taxon>Platyhelminthes</taxon>
        <taxon>Monogenea</taxon>
        <taxon>Polyopisthocotylea</taxon>
        <taxon>Polystomatidea</taxon>
        <taxon>Polystomatidae</taxon>
        <taxon>Protopolystoma</taxon>
    </lineage>
</organism>
<evidence type="ECO:0000256" key="1">
    <source>
        <dbReference type="SAM" id="MobiDB-lite"/>
    </source>
</evidence>
<dbReference type="Proteomes" id="UP000784294">
    <property type="component" value="Unassembled WGS sequence"/>
</dbReference>
<evidence type="ECO:0000313" key="2">
    <source>
        <dbReference type="EMBL" id="VEL09715.1"/>
    </source>
</evidence>
<sequence length="78" mass="8408">MQHPKESKLSVSGSVDSILSLPSSSESKVESNCPSNQGDETPEVSELRQRKDSGSLLCKGVTQVVSKENCSEKELKVD</sequence>
<accession>A0A3S4ZQW8</accession>